<accession>A0AAC8YRU9</accession>
<proteinExistence type="predicted"/>
<feature type="signal peptide" evidence="2">
    <location>
        <begin position="1"/>
        <end position="28"/>
    </location>
</feature>
<sequence length="210" mass="23242">MKITGMTDRISARGALLASLAVSGLALTGCMSAPTYGTDKSATTQLATDLTNIMSLKPKTNTIDYKPRPELVKPKTGQVAALPAPQDNIVTTASADWPESPEARRARIRDNATKNRDNPNFEPEVINDMSALNGPDMSKWTPAQRKAEIERRLRENKQGSTTTRKYLSEPPLAYRQAAATAAQDELGEDEIKKERRKKKLARKSTSWWPF</sequence>
<evidence type="ECO:0000256" key="2">
    <source>
        <dbReference type="SAM" id="SignalP"/>
    </source>
</evidence>
<dbReference type="AlphaFoldDB" id="A0AAC8YRU9"/>
<reference evidence="3 4" key="1">
    <citation type="submission" date="2016-03" db="EMBL/GenBank/DDBJ databases">
        <title>Complete genome of Aminobacter aminovorans KCTC 2477.</title>
        <authorList>
            <person name="Kim K.M."/>
        </authorList>
    </citation>
    <scope>NUCLEOTIDE SEQUENCE [LARGE SCALE GENOMIC DNA]</scope>
    <source>
        <strain evidence="3 4">KCTC 2477</strain>
    </source>
</reference>
<dbReference type="PROSITE" id="PS51257">
    <property type="entry name" value="PROKAR_LIPOPROTEIN"/>
    <property type="match status" value="1"/>
</dbReference>
<organism evidence="3 4">
    <name type="scientific">Aminobacter aminovorans</name>
    <name type="common">Chelatobacter heintzii</name>
    <dbReference type="NCBI Taxonomy" id="83263"/>
    <lineage>
        <taxon>Bacteria</taxon>
        <taxon>Pseudomonadati</taxon>
        <taxon>Pseudomonadota</taxon>
        <taxon>Alphaproteobacteria</taxon>
        <taxon>Hyphomicrobiales</taxon>
        <taxon>Phyllobacteriaceae</taxon>
        <taxon>Aminobacter</taxon>
    </lineage>
</organism>
<gene>
    <name evidence="3" type="ORF">AA2016_4205</name>
</gene>
<evidence type="ECO:0000313" key="3">
    <source>
        <dbReference type="EMBL" id="AMS43121.1"/>
    </source>
</evidence>
<dbReference type="Proteomes" id="UP000075755">
    <property type="component" value="Chromosome"/>
</dbReference>
<dbReference type="EMBL" id="CP015005">
    <property type="protein sequence ID" value="AMS43121.1"/>
    <property type="molecule type" value="Genomic_DNA"/>
</dbReference>
<evidence type="ECO:0000256" key="1">
    <source>
        <dbReference type="SAM" id="MobiDB-lite"/>
    </source>
</evidence>
<keyword evidence="2" id="KW-0732">Signal</keyword>
<name>A0AAC8YRU9_AMIAI</name>
<protein>
    <recommendedName>
        <fullName evidence="5">Lipoprotein</fullName>
    </recommendedName>
</protein>
<evidence type="ECO:0000313" key="4">
    <source>
        <dbReference type="Proteomes" id="UP000075755"/>
    </source>
</evidence>
<feature type="region of interest" description="Disordered" evidence="1">
    <location>
        <begin position="151"/>
        <end position="210"/>
    </location>
</feature>
<dbReference type="KEGG" id="aak:AA2016_4205"/>
<feature type="chain" id="PRO_5042076336" description="Lipoprotein" evidence="2">
    <location>
        <begin position="29"/>
        <end position="210"/>
    </location>
</feature>
<evidence type="ECO:0008006" key="5">
    <source>
        <dbReference type="Google" id="ProtNLM"/>
    </source>
</evidence>